<dbReference type="SMART" id="SM01155">
    <property type="entry name" value="DUF1713"/>
    <property type="match status" value="1"/>
</dbReference>
<dbReference type="InParanoid" id="A0A2V0NJE3"/>
<feature type="domain" description="Ribosomal protein mS38 C-terminal" evidence="6">
    <location>
        <begin position="167"/>
        <end position="198"/>
    </location>
</feature>
<evidence type="ECO:0000256" key="3">
    <source>
        <dbReference type="ARBA" id="ARBA00035647"/>
    </source>
</evidence>
<dbReference type="InterPro" id="IPR013177">
    <property type="entry name" value="Ribosomal_mS38_C"/>
</dbReference>
<gene>
    <name evidence="7" type="ORF">Rsub_00039</name>
</gene>
<comment type="subcellular location">
    <subcellularLocation>
        <location evidence="1">Mitochondrion</location>
    </subcellularLocation>
</comment>
<dbReference type="OrthoDB" id="10614785at2759"/>
<evidence type="ECO:0000313" key="8">
    <source>
        <dbReference type="Proteomes" id="UP000247498"/>
    </source>
</evidence>
<evidence type="ECO:0000256" key="2">
    <source>
        <dbReference type="ARBA" id="ARBA00023128"/>
    </source>
</evidence>
<evidence type="ECO:0000256" key="4">
    <source>
        <dbReference type="ARBA" id="ARBA00035682"/>
    </source>
</evidence>
<dbReference type="PANTHER" id="PTHR32035:SF3">
    <property type="entry name" value="SMALL RIBOSOMAL SUBUNIT PROTEIN MS38"/>
    <property type="match status" value="1"/>
</dbReference>
<protein>
    <recommendedName>
        <fullName evidence="4">Small ribosomal subunit protein mS38</fullName>
    </recommendedName>
</protein>
<name>A0A2V0NJE3_9CHLO</name>
<keyword evidence="2" id="KW-0496">Mitochondrion</keyword>
<sequence>MARRQLLGVLLGARPRTASFAPFAGVSGSGNQAVASIWPAQQLAQQLGACGAAAAAAAAPGACSGRAYSSWEWPSPHRAQLHSDILQARSMMPHRGAFVPQFSAHGFQLVPESLLSPLGGGAAAAEAALDARAAAAAAGGGEQQQQQQQQQQWRDDSGSGSDGGAMYADSVKRKRVKKMAKHKLRKRRKLERTYDSKK</sequence>
<proteinExistence type="inferred from homology"/>
<evidence type="ECO:0000313" key="7">
    <source>
        <dbReference type="EMBL" id="GBF87328.1"/>
    </source>
</evidence>
<dbReference type="EMBL" id="BDRX01000001">
    <property type="protein sequence ID" value="GBF87328.1"/>
    <property type="molecule type" value="Genomic_DNA"/>
</dbReference>
<feature type="region of interest" description="Disordered" evidence="5">
    <location>
        <begin position="136"/>
        <end position="198"/>
    </location>
</feature>
<feature type="compositionally biased region" description="Low complexity" evidence="5">
    <location>
        <begin position="136"/>
        <end position="152"/>
    </location>
</feature>
<evidence type="ECO:0000259" key="6">
    <source>
        <dbReference type="SMART" id="SM01155"/>
    </source>
</evidence>
<dbReference type="Proteomes" id="UP000247498">
    <property type="component" value="Unassembled WGS sequence"/>
</dbReference>
<comment type="similarity">
    <text evidence="3">Belongs to the mitochondrion-specific ribosomal protein mS38 family.</text>
</comment>
<evidence type="ECO:0000256" key="5">
    <source>
        <dbReference type="SAM" id="MobiDB-lite"/>
    </source>
</evidence>
<dbReference type="PANTHER" id="PTHR32035">
    <property type="entry name" value="AURORA KINASE A-INTERACTING PROTEIN"/>
    <property type="match status" value="1"/>
</dbReference>
<reference evidence="7 8" key="1">
    <citation type="journal article" date="2018" name="Sci. Rep.">
        <title>Raphidocelis subcapitata (=Pseudokirchneriella subcapitata) provides an insight into genome evolution and environmental adaptations in the Sphaeropleales.</title>
        <authorList>
            <person name="Suzuki S."/>
            <person name="Yamaguchi H."/>
            <person name="Nakajima N."/>
            <person name="Kawachi M."/>
        </authorList>
    </citation>
    <scope>NUCLEOTIDE SEQUENCE [LARGE SCALE GENOMIC DNA]</scope>
    <source>
        <strain evidence="7 8">NIES-35</strain>
    </source>
</reference>
<dbReference type="GO" id="GO:0005739">
    <property type="term" value="C:mitochondrion"/>
    <property type="evidence" value="ECO:0007669"/>
    <property type="project" value="UniProtKB-SubCell"/>
</dbReference>
<dbReference type="AlphaFoldDB" id="A0A2V0NJE3"/>
<comment type="caution">
    <text evidence="7">The sequence shown here is derived from an EMBL/GenBank/DDBJ whole genome shotgun (WGS) entry which is preliminary data.</text>
</comment>
<feature type="compositionally biased region" description="Basic residues" evidence="5">
    <location>
        <begin position="172"/>
        <end position="190"/>
    </location>
</feature>
<evidence type="ECO:0000256" key="1">
    <source>
        <dbReference type="ARBA" id="ARBA00004173"/>
    </source>
</evidence>
<keyword evidence="8" id="KW-1185">Reference proteome</keyword>
<dbReference type="Pfam" id="PF08213">
    <property type="entry name" value="COX24_C"/>
    <property type="match status" value="1"/>
</dbReference>
<organism evidence="7 8">
    <name type="scientific">Raphidocelis subcapitata</name>
    <dbReference type="NCBI Taxonomy" id="307507"/>
    <lineage>
        <taxon>Eukaryota</taxon>
        <taxon>Viridiplantae</taxon>
        <taxon>Chlorophyta</taxon>
        <taxon>core chlorophytes</taxon>
        <taxon>Chlorophyceae</taxon>
        <taxon>CS clade</taxon>
        <taxon>Sphaeropleales</taxon>
        <taxon>Selenastraceae</taxon>
        <taxon>Raphidocelis</taxon>
    </lineage>
</organism>
<accession>A0A2V0NJE3</accession>